<comment type="similarity">
    <text evidence="1">Belongs to the LytR/CpsA/Psr (LCP) family.</text>
</comment>
<evidence type="ECO:0000256" key="2">
    <source>
        <dbReference type="SAM" id="Phobius"/>
    </source>
</evidence>
<dbReference type="InterPro" id="IPR050922">
    <property type="entry name" value="LytR/CpsA/Psr_CW_biosynth"/>
</dbReference>
<feature type="domain" description="Cell envelope-related transcriptional attenuator" evidence="3">
    <location>
        <begin position="74"/>
        <end position="221"/>
    </location>
</feature>
<dbReference type="PANTHER" id="PTHR33392:SF6">
    <property type="entry name" value="POLYISOPRENYL-TEICHOIC ACID--PEPTIDOGLYCAN TEICHOIC ACID TRANSFERASE TAGU"/>
    <property type="match status" value="1"/>
</dbReference>
<comment type="caution">
    <text evidence="4">The sequence shown here is derived from an EMBL/GenBank/DDBJ whole genome shotgun (WGS) entry which is preliminary data.</text>
</comment>
<dbReference type="NCBIfam" id="TIGR00350">
    <property type="entry name" value="lytR_cpsA_psr"/>
    <property type="match status" value="1"/>
</dbReference>
<dbReference type="AlphaFoldDB" id="A0A1F4RX59"/>
<keyword evidence="2" id="KW-0812">Transmembrane</keyword>
<evidence type="ECO:0000313" key="4">
    <source>
        <dbReference type="EMBL" id="OGC12762.1"/>
    </source>
</evidence>
<dbReference type="Proteomes" id="UP000177905">
    <property type="component" value="Unassembled WGS sequence"/>
</dbReference>
<name>A0A1F4RX59_UNCSA</name>
<accession>A0A1F4RX59</accession>
<dbReference type="Gene3D" id="3.40.630.190">
    <property type="entry name" value="LCP protein"/>
    <property type="match status" value="1"/>
</dbReference>
<proteinExistence type="inferred from homology"/>
<dbReference type="InterPro" id="IPR004474">
    <property type="entry name" value="LytR_CpsA_psr"/>
</dbReference>
<keyword evidence="2" id="KW-1133">Transmembrane helix</keyword>
<evidence type="ECO:0000313" key="5">
    <source>
        <dbReference type="Proteomes" id="UP000177905"/>
    </source>
</evidence>
<dbReference type="PANTHER" id="PTHR33392">
    <property type="entry name" value="POLYISOPRENYL-TEICHOIC ACID--PEPTIDOGLYCAN TEICHOIC ACID TRANSFERASE TAGU"/>
    <property type="match status" value="1"/>
</dbReference>
<protein>
    <recommendedName>
        <fullName evidence="3">Cell envelope-related transcriptional attenuator domain-containing protein</fullName>
    </recommendedName>
</protein>
<evidence type="ECO:0000259" key="3">
    <source>
        <dbReference type="Pfam" id="PF03816"/>
    </source>
</evidence>
<reference evidence="4 5" key="1">
    <citation type="journal article" date="2016" name="Nat. Commun.">
        <title>Thousands of microbial genomes shed light on interconnected biogeochemical processes in an aquifer system.</title>
        <authorList>
            <person name="Anantharaman K."/>
            <person name="Brown C.T."/>
            <person name="Hug L.A."/>
            <person name="Sharon I."/>
            <person name="Castelle C.J."/>
            <person name="Probst A.J."/>
            <person name="Thomas B.C."/>
            <person name="Singh A."/>
            <person name="Wilkins M.J."/>
            <person name="Karaoz U."/>
            <person name="Brodie E.L."/>
            <person name="Williams K.H."/>
            <person name="Hubbard S.S."/>
            <person name="Banfield J.F."/>
        </authorList>
    </citation>
    <scope>NUCLEOTIDE SEQUENCE [LARGE SCALE GENOMIC DNA]</scope>
</reference>
<keyword evidence="2" id="KW-0472">Membrane</keyword>
<feature type="transmembrane region" description="Helical" evidence="2">
    <location>
        <begin position="12"/>
        <end position="32"/>
    </location>
</feature>
<evidence type="ECO:0000256" key="1">
    <source>
        <dbReference type="ARBA" id="ARBA00006068"/>
    </source>
</evidence>
<sequence>MKNEKNKIDFLRLLALLILVLGIIYFHINIFLPSKIPFLFKLGVIDHPLNILVLGTDITFIAETGKADLTVNGRSDSILLIHYDPAKSKASIVSIPRDSYVNIPGYGYNKINASFALGGTKLTKETVEKMTNAKIDKFILINTKGIIKLVDILGGIWVDVEKDLYYTDKAQNLYINLKKGYQKLSGEEVNEYIRFRHDAIGDIGRIQRQQNFLRALAKQIMNPISTIKAPFIIEVIRNNVKSDLSLQEFILLINSFRTIPYENISTHMIHGEPANNWAGSVLMLKQEEINKIIQENFK</sequence>
<organism evidence="4 5">
    <name type="scientific">candidate division WOR-1 bacterium RIFOXYB2_FULL_36_35</name>
    <dbReference type="NCBI Taxonomy" id="1802578"/>
    <lineage>
        <taxon>Bacteria</taxon>
        <taxon>Bacillati</taxon>
        <taxon>Saganbacteria</taxon>
    </lineage>
</organism>
<dbReference type="Pfam" id="PF03816">
    <property type="entry name" value="LytR_cpsA_psr"/>
    <property type="match status" value="1"/>
</dbReference>
<gene>
    <name evidence="4" type="ORF">A2290_01080</name>
</gene>
<dbReference type="EMBL" id="MEUA01000067">
    <property type="protein sequence ID" value="OGC12762.1"/>
    <property type="molecule type" value="Genomic_DNA"/>
</dbReference>